<evidence type="ECO:0000313" key="3">
    <source>
        <dbReference type="Proteomes" id="UP000268535"/>
    </source>
</evidence>
<dbReference type="EMBL" id="ML009607">
    <property type="protein sequence ID" value="RKO96803.1"/>
    <property type="molecule type" value="Genomic_DNA"/>
</dbReference>
<protein>
    <submittedName>
        <fullName evidence="2">Uncharacterized protein</fullName>
    </submittedName>
</protein>
<sequence length="191" mass="20294">MSPIQKLALHPFTGRYFCVEASPSDAAIMMAEIFLTLSAATRLGISATIAGTMTGEWVDSSETKHVAVMSVCDSTHVLLEPSRHTMMPAGTHKIPLALDFREVIAPGVSMLEVPPTFQCEGGRVAYTLQRQQPSRAGHLPPARHGGVRQRHFGDAAAGPRAALPDEPTRVGVAGAVGRVVRVRGPPPALQC</sequence>
<dbReference type="Proteomes" id="UP000268535">
    <property type="component" value="Unassembled WGS sequence"/>
</dbReference>
<organism evidence="2 3">
    <name type="scientific">Caulochytrium protostelioides</name>
    <dbReference type="NCBI Taxonomy" id="1555241"/>
    <lineage>
        <taxon>Eukaryota</taxon>
        <taxon>Fungi</taxon>
        <taxon>Fungi incertae sedis</taxon>
        <taxon>Chytridiomycota</taxon>
        <taxon>Chytridiomycota incertae sedis</taxon>
        <taxon>Chytridiomycetes</taxon>
        <taxon>Caulochytriales</taxon>
        <taxon>Caulochytriaceae</taxon>
        <taxon>Caulochytrium</taxon>
    </lineage>
</organism>
<proteinExistence type="predicted"/>
<reference evidence="3" key="1">
    <citation type="journal article" date="2018" name="Nat. Microbiol.">
        <title>Leveraging single-cell genomics to expand the fungal tree of life.</title>
        <authorList>
            <person name="Ahrendt S.R."/>
            <person name="Quandt C.A."/>
            <person name="Ciobanu D."/>
            <person name="Clum A."/>
            <person name="Salamov A."/>
            <person name="Andreopoulos B."/>
            <person name="Cheng J.F."/>
            <person name="Woyke T."/>
            <person name="Pelin A."/>
            <person name="Henrissat B."/>
            <person name="Reynolds N.K."/>
            <person name="Benny G.L."/>
            <person name="Smith M.E."/>
            <person name="James T.Y."/>
            <person name="Grigoriev I.V."/>
        </authorList>
    </citation>
    <scope>NUCLEOTIDE SEQUENCE [LARGE SCALE GENOMIC DNA]</scope>
    <source>
        <strain evidence="3">ATCC 52028</strain>
    </source>
</reference>
<feature type="region of interest" description="Disordered" evidence="1">
    <location>
        <begin position="132"/>
        <end position="166"/>
    </location>
</feature>
<name>A0A4P9WWX0_9FUNG</name>
<gene>
    <name evidence="2" type="ORF">CAUPRSCDRAFT_11501</name>
</gene>
<evidence type="ECO:0000256" key="1">
    <source>
        <dbReference type="SAM" id="MobiDB-lite"/>
    </source>
</evidence>
<dbReference type="AlphaFoldDB" id="A0A4P9WWX0"/>
<accession>A0A4P9WWX0</accession>
<evidence type="ECO:0000313" key="2">
    <source>
        <dbReference type="EMBL" id="RKO96803.1"/>
    </source>
</evidence>